<organism evidence="2 3">
    <name type="scientific">Evansella tamaricis</name>
    <dbReference type="NCBI Taxonomy" id="2069301"/>
    <lineage>
        <taxon>Bacteria</taxon>
        <taxon>Bacillati</taxon>
        <taxon>Bacillota</taxon>
        <taxon>Bacilli</taxon>
        <taxon>Bacillales</taxon>
        <taxon>Bacillaceae</taxon>
        <taxon>Evansella</taxon>
    </lineage>
</organism>
<keyword evidence="3" id="KW-1185">Reference proteome</keyword>
<keyword evidence="1" id="KW-0175">Coiled coil</keyword>
<dbReference type="RefSeq" id="WP_217064998.1">
    <property type="nucleotide sequence ID" value="NZ_JAHQCS010000057.1"/>
</dbReference>
<evidence type="ECO:0000313" key="3">
    <source>
        <dbReference type="Proteomes" id="UP000784880"/>
    </source>
</evidence>
<gene>
    <name evidence="2" type="ORF">KS419_05065</name>
</gene>
<protein>
    <submittedName>
        <fullName evidence="2">Uncharacterized protein</fullName>
    </submittedName>
</protein>
<accession>A0ABS6JC80</accession>
<proteinExistence type="predicted"/>
<evidence type="ECO:0000256" key="1">
    <source>
        <dbReference type="SAM" id="Coils"/>
    </source>
</evidence>
<sequence>MNELNVLDKDLPLAMKLYLYMIGQQATIQNLHNELFEATKRLDQINIKLIKERIRNEEVEFDKALKDLKELQDKYKYWRRESITLSVRRVK</sequence>
<evidence type="ECO:0000313" key="2">
    <source>
        <dbReference type="EMBL" id="MBU9711108.1"/>
    </source>
</evidence>
<reference evidence="2 3" key="1">
    <citation type="submission" date="2021-06" db="EMBL/GenBank/DDBJ databases">
        <title>Bacillus sp. RD4P76, an endophyte from a halophyte.</title>
        <authorList>
            <person name="Sun J.-Q."/>
        </authorList>
    </citation>
    <scope>NUCLEOTIDE SEQUENCE [LARGE SCALE GENOMIC DNA]</scope>
    <source>
        <strain evidence="2 3">CGMCC 1.15917</strain>
    </source>
</reference>
<dbReference type="EMBL" id="JAHQCS010000057">
    <property type="protein sequence ID" value="MBU9711108.1"/>
    <property type="molecule type" value="Genomic_DNA"/>
</dbReference>
<comment type="caution">
    <text evidence="2">The sequence shown here is derived from an EMBL/GenBank/DDBJ whole genome shotgun (WGS) entry which is preliminary data.</text>
</comment>
<name>A0ABS6JC80_9BACI</name>
<dbReference type="Proteomes" id="UP000784880">
    <property type="component" value="Unassembled WGS sequence"/>
</dbReference>
<feature type="coiled-coil region" evidence="1">
    <location>
        <begin position="28"/>
        <end position="81"/>
    </location>
</feature>